<evidence type="ECO:0000256" key="5">
    <source>
        <dbReference type="ARBA" id="ARBA00023054"/>
    </source>
</evidence>
<dbReference type="PANTHER" id="PTHR14360:SF12">
    <property type="entry name" value="MOZ PROTEIN REPRESENTS A CHROMATIN-ASSOCIATED ACETYLTRANSFERASE"/>
    <property type="match status" value="1"/>
</dbReference>
<keyword evidence="11" id="KW-1185">Reference proteome</keyword>
<keyword evidence="4 9" id="KW-1133">Transmembrane helix</keyword>
<evidence type="ECO:0000256" key="8">
    <source>
        <dbReference type="SAM" id="MobiDB-lite"/>
    </source>
</evidence>
<dbReference type="Gene3D" id="1.20.5.340">
    <property type="match status" value="1"/>
</dbReference>
<feature type="compositionally biased region" description="Polar residues" evidence="8">
    <location>
        <begin position="72"/>
        <end position="82"/>
    </location>
</feature>
<evidence type="ECO:0000256" key="1">
    <source>
        <dbReference type="ARBA" id="ARBA00004173"/>
    </source>
</evidence>
<evidence type="ECO:0000256" key="4">
    <source>
        <dbReference type="ARBA" id="ARBA00022989"/>
    </source>
</evidence>
<evidence type="ECO:0000313" key="11">
    <source>
        <dbReference type="Proteomes" id="UP000813824"/>
    </source>
</evidence>
<organism evidence="10 11">
    <name type="scientific">Cristinia sonorae</name>
    <dbReference type="NCBI Taxonomy" id="1940300"/>
    <lineage>
        <taxon>Eukaryota</taxon>
        <taxon>Fungi</taxon>
        <taxon>Dikarya</taxon>
        <taxon>Basidiomycota</taxon>
        <taxon>Agaricomycotina</taxon>
        <taxon>Agaricomycetes</taxon>
        <taxon>Agaricomycetidae</taxon>
        <taxon>Agaricales</taxon>
        <taxon>Pleurotineae</taxon>
        <taxon>Stephanosporaceae</taxon>
        <taxon>Cristinia</taxon>
    </lineage>
</organism>
<feature type="transmembrane region" description="Helical" evidence="9">
    <location>
        <begin position="298"/>
        <end position="316"/>
    </location>
</feature>
<dbReference type="GO" id="GO:0016020">
    <property type="term" value="C:membrane"/>
    <property type="evidence" value="ECO:0007669"/>
    <property type="project" value="UniProtKB-SubCell"/>
</dbReference>
<keyword evidence="7 9" id="KW-0472">Membrane</keyword>
<dbReference type="PANTHER" id="PTHR14360">
    <property type="entry name" value="PROTEIN FMP32, MITOCHONDRIAL"/>
    <property type="match status" value="1"/>
</dbReference>
<dbReference type="AlphaFoldDB" id="A0A8K0UXD4"/>
<name>A0A8K0UXD4_9AGAR</name>
<evidence type="ECO:0000256" key="3">
    <source>
        <dbReference type="ARBA" id="ARBA00022692"/>
    </source>
</evidence>
<dbReference type="InterPro" id="IPR024461">
    <property type="entry name" value="CCDC90-like"/>
</dbReference>
<dbReference type="EMBL" id="JAEVFJ010000003">
    <property type="protein sequence ID" value="KAH8106198.1"/>
    <property type="molecule type" value="Genomic_DNA"/>
</dbReference>
<keyword evidence="6" id="KW-0496">Mitochondrion</keyword>
<dbReference type="GO" id="GO:0005739">
    <property type="term" value="C:mitochondrion"/>
    <property type="evidence" value="ECO:0007669"/>
    <property type="project" value="UniProtKB-SubCell"/>
</dbReference>
<proteinExistence type="predicted"/>
<dbReference type="Pfam" id="PF07798">
    <property type="entry name" value="CCDC90-like"/>
    <property type="match status" value="1"/>
</dbReference>
<dbReference type="Proteomes" id="UP000813824">
    <property type="component" value="Unassembled WGS sequence"/>
</dbReference>
<sequence length="350" mass="38417">MLRTATRLYSAAKPTTTTAYYAARCAHTYISAPSRNGGTTHNIQLAHPKDPGPSLNSPSSSSTSTSSYSGSEQPGLSSFTAESSKGSSPPTSTSITNDTSSNPDTSSTLPVLANPPPQVDTGSKLPGPTQAIPRRLYSNPPFHTHRFVVELEKSFPTQTARSLMRAVRALLIDRIGKVKRDALTLKDLESQAYLFRAALSELRTEMTMRARNGSAPMRTATSALRREVDALDGRMKEDIGTLKHEIQMDLDSRKNEAKNDLKRQAIQHEELLNKSLITLGELRTLSETVRWDNMRNSVIALGAFLLVIIFSMEFLVTKSKKVERPPPSPPPIPEVSQLEGEGLQKMNWVT</sequence>
<evidence type="ECO:0000256" key="9">
    <source>
        <dbReference type="SAM" id="Phobius"/>
    </source>
</evidence>
<evidence type="ECO:0000256" key="7">
    <source>
        <dbReference type="ARBA" id="ARBA00023136"/>
    </source>
</evidence>
<feature type="compositionally biased region" description="Low complexity" evidence="8">
    <location>
        <begin position="52"/>
        <end position="71"/>
    </location>
</feature>
<comment type="caution">
    <text evidence="10">The sequence shown here is derived from an EMBL/GenBank/DDBJ whole genome shotgun (WGS) entry which is preliminary data.</text>
</comment>
<feature type="compositionally biased region" description="Polar residues" evidence="8">
    <location>
        <begin position="34"/>
        <end position="43"/>
    </location>
</feature>
<evidence type="ECO:0000256" key="2">
    <source>
        <dbReference type="ARBA" id="ARBA00004370"/>
    </source>
</evidence>
<comment type="subcellular location">
    <subcellularLocation>
        <location evidence="2">Membrane</location>
    </subcellularLocation>
    <subcellularLocation>
        <location evidence="1">Mitochondrion</location>
    </subcellularLocation>
</comment>
<feature type="region of interest" description="Disordered" evidence="8">
    <location>
        <begin position="34"/>
        <end position="138"/>
    </location>
</feature>
<evidence type="ECO:0000313" key="10">
    <source>
        <dbReference type="EMBL" id="KAH8106198.1"/>
    </source>
</evidence>
<keyword evidence="5" id="KW-0175">Coiled coil</keyword>
<dbReference type="OrthoDB" id="1552at2759"/>
<feature type="compositionally biased region" description="Low complexity" evidence="8">
    <location>
        <begin position="83"/>
        <end position="108"/>
    </location>
</feature>
<feature type="region of interest" description="Disordered" evidence="8">
    <location>
        <begin position="321"/>
        <end position="350"/>
    </location>
</feature>
<reference evidence="10" key="1">
    <citation type="journal article" date="2021" name="New Phytol.">
        <title>Evolutionary innovations through gain and loss of genes in the ectomycorrhizal Boletales.</title>
        <authorList>
            <person name="Wu G."/>
            <person name="Miyauchi S."/>
            <person name="Morin E."/>
            <person name="Kuo A."/>
            <person name="Drula E."/>
            <person name="Varga T."/>
            <person name="Kohler A."/>
            <person name="Feng B."/>
            <person name="Cao Y."/>
            <person name="Lipzen A."/>
            <person name="Daum C."/>
            <person name="Hundley H."/>
            <person name="Pangilinan J."/>
            <person name="Johnson J."/>
            <person name="Barry K."/>
            <person name="LaButti K."/>
            <person name="Ng V."/>
            <person name="Ahrendt S."/>
            <person name="Min B."/>
            <person name="Choi I.G."/>
            <person name="Park H."/>
            <person name="Plett J.M."/>
            <person name="Magnuson J."/>
            <person name="Spatafora J.W."/>
            <person name="Nagy L.G."/>
            <person name="Henrissat B."/>
            <person name="Grigoriev I.V."/>
            <person name="Yang Z.L."/>
            <person name="Xu J."/>
            <person name="Martin F.M."/>
        </authorList>
    </citation>
    <scope>NUCLEOTIDE SEQUENCE</scope>
    <source>
        <strain evidence="10">KKN 215</strain>
    </source>
</reference>
<evidence type="ECO:0008006" key="12">
    <source>
        <dbReference type="Google" id="ProtNLM"/>
    </source>
</evidence>
<gene>
    <name evidence="10" type="ORF">BXZ70DRAFT_1037990</name>
</gene>
<accession>A0A8K0UXD4</accession>
<protein>
    <recommendedName>
        <fullName evidence="12">Mitochondrial protein</fullName>
    </recommendedName>
</protein>
<evidence type="ECO:0000256" key="6">
    <source>
        <dbReference type="ARBA" id="ARBA00023128"/>
    </source>
</evidence>
<keyword evidence="3 9" id="KW-0812">Transmembrane</keyword>